<reference evidence="2" key="1">
    <citation type="submission" date="2016-04" db="EMBL/GenBank/DDBJ databases">
        <authorList>
            <person name="Shah S.A."/>
            <person name="Garrett R.A."/>
        </authorList>
    </citation>
    <scope>NUCLEOTIDE SEQUENCE [LARGE SCALE GENOMIC DNA]</scope>
    <source>
        <strain evidence="2">ATCC 35091 / DSM 1616 / JCM 8930 / NBRC 15331 / P1</strain>
    </source>
</reference>
<dbReference type="Proteomes" id="UP000076770">
    <property type="component" value="Chromosome i"/>
</dbReference>
<gene>
    <name evidence="1" type="ORF">SSOP1_3236</name>
</gene>
<dbReference type="PANTHER" id="PTHR33252">
    <property type="entry name" value="THIRD ORF IN TRANSPOSON ISC1160"/>
    <property type="match status" value="1"/>
</dbReference>
<proteinExistence type="predicted"/>
<dbReference type="PANTHER" id="PTHR33252:SF2">
    <property type="entry name" value="TRANSPOSASE IS4-LIKE DOMAIN-CONTAINING PROTEIN"/>
    <property type="match status" value="1"/>
</dbReference>
<sequence length="86" mass="10169">MVFRLYSKVNPIETSYRNIKSFLPFISSTKFAFRKLIFMIALYFLPRWQKITLLPQSTLLEAKHVVPLHHIQGCEEGRLLLILLLH</sequence>
<organism evidence="1 2">
    <name type="scientific">Saccharolobus solfataricus</name>
    <name type="common">Sulfolobus solfataricus</name>
    <dbReference type="NCBI Taxonomy" id="2287"/>
    <lineage>
        <taxon>Archaea</taxon>
        <taxon>Thermoproteota</taxon>
        <taxon>Thermoprotei</taxon>
        <taxon>Sulfolobales</taxon>
        <taxon>Sulfolobaceae</taxon>
        <taxon>Saccharolobus</taxon>
    </lineage>
</organism>
<dbReference type="AlphaFoldDB" id="A0A157T678"/>
<dbReference type="EMBL" id="LT549890">
    <property type="protein sequence ID" value="SAI86790.1"/>
    <property type="molecule type" value="Genomic_DNA"/>
</dbReference>
<evidence type="ECO:0000313" key="2">
    <source>
        <dbReference type="Proteomes" id="UP000076770"/>
    </source>
</evidence>
<protein>
    <submittedName>
        <fullName evidence="1">ORF3 in transposon ISC1160</fullName>
    </submittedName>
</protein>
<accession>A0A157T678</accession>
<evidence type="ECO:0000313" key="1">
    <source>
        <dbReference type="EMBL" id="SAI86790.1"/>
    </source>
</evidence>
<dbReference type="PATRIC" id="fig|2287.9.peg.3402"/>
<name>A0A157T678_SACSO</name>